<proteinExistence type="inferred from homology"/>
<dbReference type="PANTHER" id="PTHR12835:SF5">
    <property type="entry name" value="BIOTIN--PROTEIN LIGASE"/>
    <property type="match status" value="1"/>
</dbReference>
<dbReference type="InterPro" id="IPR036390">
    <property type="entry name" value="WH_DNA-bd_sf"/>
</dbReference>
<dbReference type="NCBIfam" id="TIGR00121">
    <property type="entry name" value="birA_ligase"/>
    <property type="match status" value="1"/>
</dbReference>
<dbReference type="Pfam" id="PF02237">
    <property type="entry name" value="BPL_C"/>
    <property type="match status" value="1"/>
</dbReference>
<dbReference type="EC" id="6.3.4.15" evidence="4"/>
<sequence length="329" mass="36979">MKKFSPTQINLLKELADGLCHSGNHLGLTLGISRTAVWKQIRQMTDLGVPIATVPQQGYRLITPIILLDEACIRQALSNHDFHLPLNFHLFASIDSTNRFLKELPEHSTLGICCAEQQTQGRGRFGRHWHSPFGENIYFSSRWQFDCDLSQLSGMSLVVSLAILASLNELGIDDKIGVKWPNDLLWQGKKLCGSLIEISAESNGKTDVVIGIGLNVNSITEHQPPLEKPWCSLYDITGKPWDRNRLIAQLIIQLHAFLQRFLTHGFSFFQEQWQQADCLKNQMIRVNYPLGFLYGKAIGVNDVGQLILEDETGEMHYLSSGDTSLHAGE</sequence>
<evidence type="ECO:0000313" key="7">
    <source>
        <dbReference type="Proteomes" id="UP000054858"/>
    </source>
</evidence>
<feature type="domain" description="BPL/LPL catalytic" evidence="5">
    <location>
        <begin position="71"/>
        <end position="262"/>
    </location>
</feature>
<dbReference type="Gene3D" id="1.10.10.10">
    <property type="entry name" value="Winged helix-like DNA-binding domain superfamily/Winged helix DNA-binding domain"/>
    <property type="match status" value="1"/>
</dbReference>
<dbReference type="InterPro" id="IPR004408">
    <property type="entry name" value="Biotin_CoA_COase_ligase"/>
</dbReference>
<keyword evidence="4" id="KW-0547">Nucleotide-binding</keyword>
<dbReference type="GO" id="GO:0003677">
    <property type="term" value="F:DNA binding"/>
    <property type="evidence" value="ECO:0007669"/>
    <property type="project" value="UniProtKB-UniRule"/>
</dbReference>
<comment type="similarity">
    <text evidence="4">Belongs to the biotin--protein ligase family.</text>
</comment>
<evidence type="ECO:0000256" key="3">
    <source>
        <dbReference type="ARBA" id="ARBA00047846"/>
    </source>
</evidence>
<keyword evidence="4" id="KW-0067">ATP-binding</keyword>
<gene>
    <name evidence="4 6" type="primary">birA</name>
    <name evidence="6" type="ORF">Loak_1430</name>
</gene>
<dbReference type="InterPro" id="IPR045864">
    <property type="entry name" value="aa-tRNA-synth_II/BPL/LPL"/>
</dbReference>
<keyword evidence="4" id="KW-0678">Repressor</keyword>
<organism evidence="6 7">
    <name type="scientific">Legionella oakridgensis</name>
    <dbReference type="NCBI Taxonomy" id="29423"/>
    <lineage>
        <taxon>Bacteria</taxon>
        <taxon>Pseudomonadati</taxon>
        <taxon>Pseudomonadota</taxon>
        <taxon>Gammaproteobacteria</taxon>
        <taxon>Legionellales</taxon>
        <taxon>Legionellaceae</taxon>
        <taxon>Legionella</taxon>
    </lineage>
</organism>
<reference evidence="6 7" key="1">
    <citation type="submission" date="2015-11" db="EMBL/GenBank/DDBJ databases">
        <title>Genomic analysis of 38 Legionella species identifies large and diverse effector repertoires.</title>
        <authorList>
            <person name="Burstein D."/>
            <person name="Amaro F."/>
            <person name="Zusman T."/>
            <person name="Lifshitz Z."/>
            <person name="Cohen O."/>
            <person name="Gilbert J.A."/>
            <person name="Pupko T."/>
            <person name="Shuman H.A."/>
            <person name="Segal G."/>
        </authorList>
    </citation>
    <scope>NUCLEOTIDE SEQUENCE [LARGE SCALE GENOMIC DNA]</scope>
    <source>
        <strain evidence="6 7">Oak Ridge-10</strain>
    </source>
</reference>
<dbReference type="InterPro" id="IPR036388">
    <property type="entry name" value="WH-like_DNA-bd_sf"/>
</dbReference>
<keyword evidence="4" id="KW-0805">Transcription regulation</keyword>
<dbReference type="PANTHER" id="PTHR12835">
    <property type="entry name" value="BIOTIN PROTEIN LIGASE"/>
    <property type="match status" value="1"/>
</dbReference>
<dbReference type="PROSITE" id="PS51733">
    <property type="entry name" value="BPL_LPL_CATALYTIC"/>
    <property type="match status" value="1"/>
</dbReference>
<keyword evidence="4" id="KW-0238">DNA-binding</keyword>
<dbReference type="SUPFAM" id="SSF46785">
    <property type="entry name" value="Winged helix' DNA-binding domain"/>
    <property type="match status" value="1"/>
</dbReference>
<evidence type="ECO:0000256" key="4">
    <source>
        <dbReference type="HAMAP-Rule" id="MF_00978"/>
    </source>
</evidence>
<dbReference type="Gene3D" id="2.30.30.100">
    <property type="match status" value="1"/>
</dbReference>
<dbReference type="Pfam" id="PF08279">
    <property type="entry name" value="HTH_11"/>
    <property type="match status" value="1"/>
</dbReference>
<keyword evidence="2 4" id="KW-0092">Biotin</keyword>
<dbReference type="AlphaFoldDB" id="A0A0W0WZM3"/>
<accession>A0A0W0WZM3</accession>
<evidence type="ECO:0000256" key="1">
    <source>
        <dbReference type="ARBA" id="ARBA00022598"/>
    </source>
</evidence>
<protein>
    <recommendedName>
        <fullName evidence="4">Bifunctional ligase/repressor BirA</fullName>
    </recommendedName>
    <alternativeName>
        <fullName evidence="4">Biotin operon repressor</fullName>
    </alternativeName>
    <alternativeName>
        <fullName evidence="4">Biotin--[acetyl-CoA-carboxylase] ligase</fullName>
        <ecNumber evidence="4">6.3.4.15</ecNumber>
    </alternativeName>
    <alternativeName>
        <fullName evidence="4">Biotin--protein ligase</fullName>
    </alternativeName>
    <alternativeName>
        <fullName evidence="4">Biotin-[acetyl-CoA carboxylase] synthetase</fullName>
    </alternativeName>
</protein>
<dbReference type="RefSeq" id="WP_058388881.1">
    <property type="nucleotide sequence ID" value="NZ_LCUA01000002.1"/>
</dbReference>
<dbReference type="Proteomes" id="UP000054858">
    <property type="component" value="Unassembled WGS sequence"/>
</dbReference>
<dbReference type="GO" id="GO:0005524">
    <property type="term" value="F:ATP binding"/>
    <property type="evidence" value="ECO:0007669"/>
    <property type="project" value="UniProtKB-UniRule"/>
</dbReference>
<feature type="DNA-binding region" description="H-T-H motif" evidence="4">
    <location>
        <begin position="23"/>
        <end position="42"/>
    </location>
</feature>
<comment type="caution">
    <text evidence="6">The sequence shown here is derived from an EMBL/GenBank/DDBJ whole genome shotgun (WGS) entry which is preliminary data.</text>
</comment>
<evidence type="ECO:0000256" key="2">
    <source>
        <dbReference type="ARBA" id="ARBA00023267"/>
    </source>
</evidence>
<evidence type="ECO:0000313" key="6">
    <source>
        <dbReference type="EMBL" id="KTD37754.1"/>
    </source>
</evidence>
<feature type="binding site" evidence="4">
    <location>
        <begin position="96"/>
        <end position="98"/>
    </location>
    <ligand>
        <name>biotin</name>
        <dbReference type="ChEBI" id="CHEBI:57586"/>
    </ligand>
</feature>
<feature type="binding site" evidence="4">
    <location>
        <begin position="122"/>
        <end position="124"/>
    </location>
    <ligand>
        <name>biotin</name>
        <dbReference type="ChEBI" id="CHEBI:57586"/>
    </ligand>
</feature>
<dbReference type="SUPFAM" id="SSF55681">
    <property type="entry name" value="Class II aaRS and biotin synthetases"/>
    <property type="match status" value="1"/>
</dbReference>
<feature type="binding site" evidence="4">
    <location>
        <position position="118"/>
    </location>
    <ligand>
        <name>biotin</name>
        <dbReference type="ChEBI" id="CHEBI:57586"/>
    </ligand>
</feature>
<dbReference type="InterPro" id="IPR030855">
    <property type="entry name" value="Bifunct_BirA"/>
</dbReference>
<comment type="catalytic activity">
    <reaction evidence="3 4">
        <text>biotin + L-lysyl-[protein] + ATP = N(6)-biotinyl-L-lysyl-[protein] + AMP + diphosphate + H(+)</text>
        <dbReference type="Rhea" id="RHEA:11756"/>
        <dbReference type="Rhea" id="RHEA-COMP:9752"/>
        <dbReference type="Rhea" id="RHEA-COMP:10505"/>
        <dbReference type="ChEBI" id="CHEBI:15378"/>
        <dbReference type="ChEBI" id="CHEBI:29969"/>
        <dbReference type="ChEBI" id="CHEBI:30616"/>
        <dbReference type="ChEBI" id="CHEBI:33019"/>
        <dbReference type="ChEBI" id="CHEBI:57586"/>
        <dbReference type="ChEBI" id="CHEBI:83144"/>
        <dbReference type="ChEBI" id="CHEBI:456215"/>
        <dbReference type="EC" id="6.3.4.15"/>
    </reaction>
</comment>
<comment type="function">
    <text evidence="4">Acts both as a biotin--[acetyl-CoA-carboxylase] ligase and a biotin-operon repressor. In the presence of ATP, BirA activates biotin to form the BirA-biotinyl-5'-adenylate (BirA-bio-5'-AMP or holoBirA) complex. HoloBirA can either transfer the biotinyl moiety to the biotin carboxyl carrier protein (BCCP) subunit of acetyl-CoA carboxylase, or bind to the biotin operator site and inhibit transcription of the operon.</text>
</comment>
<dbReference type="CDD" id="cd16442">
    <property type="entry name" value="BPL"/>
    <property type="match status" value="1"/>
</dbReference>
<name>A0A0W0WZM3_9GAMM</name>
<dbReference type="GO" id="GO:0006355">
    <property type="term" value="P:regulation of DNA-templated transcription"/>
    <property type="evidence" value="ECO:0007669"/>
    <property type="project" value="UniProtKB-UniRule"/>
</dbReference>
<dbReference type="GO" id="GO:0005737">
    <property type="term" value="C:cytoplasm"/>
    <property type="evidence" value="ECO:0007669"/>
    <property type="project" value="TreeGrafter"/>
</dbReference>
<dbReference type="InterPro" id="IPR013196">
    <property type="entry name" value="HTH_11"/>
</dbReference>
<dbReference type="HAMAP" id="MF_00978">
    <property type="entry name" value="Bifunct_BirA"/>
    <property type="match status" value="1"/>
</dbReference>
<dbReference type="Gene3D" id="3.30.930.10">
    <property type="entry name" value="Bira Bifunctional Protein, Domain 2"/>
    <property type="match status" value="1"/>
</dbReference>
<keyword evidence="4" id="KW-0804">Transcription</keyword>
<dbReference type="InterPro" id="IPR004143">
    <property type="entry name" value="BPL_LPL_catalytic"/>
</dbReference>
<evidence type="ECO:0000259" key="5">
    <source>
        <dbReference type="PROSITE" id="PS51733"/>
    </source>
</evidence>
<dbReference type="GO" id="GO:0004077">
    <property type="term" value="F:biotin--[biotin carboxyl-carrier protein] ligase activity"/>
    <property type="evidence" value="ECO:0007669"/>
    <property type="project" value="UniProtKB-UniRule"/>
</dbReference>
<dbReference type="PATRIC" id="fig|29423.5.peg.1496"/>
<dbReference type="EMBL" id="LNYP01000029">
    <property type="protein sequence ID" value="KTD37754.1"/>
    <property type="molecule type" value="Genomic_DNA"/>
</dbReference>
<feature type="binding site" evidence="4">
    <location>
        <position position="190"/>
    </location>
    <ligand>
        <name>biotin</name>
        <dbReference type="ChEBI" id="CHEBI:57586"/>
    </ligand>
</feature>
<dbReference type="InterPro" id="IPR003142">
    <property type="entry name" value="BPL_C"/>
</dbReference>
<dbReference type="Pfam" id="PF03099">
    <property type="entry name" value="BPL_LplA_LipB"/>
    <property type="match status" value="1"/>
</dbReference>
<keyword evidence="1 4" id="KW-0436">Ligase</keyword>